<accession>A0A7R9LH20</accession>
<keyword evidence="3" id="KW-0677">Repeat</keyword>
<evidence type="ECO:0000256" key="2">
    <source>
        <dbReference type="ARBA" id="ARBA00022723"/>
    </source>
</evidence>
<feature type="domain" description="C2H2-type" evidence="9">
    <location>
        <begin position="289"/>
        <end position="311"/>
    </location>
</feature>
<dbReference type="PANTHER" id="PTHR16515">
    <property type="entry name" value="PR DOMAIN ZINC FINGER PROTEIN"/>
    <property type="match status" value="1"/>
</dbReference>
<evidence type="ECO:0000256" key="6">
    <source>
        <dbReference type="ARBA" id="ARBA00023242"/>
    </source>
</evidence>
<dbReference type="OrthoDB" id="6481529at2759"/>
<feature type="domain" description="C2H2-type" evidence="9">
    <location>
        <begin position="162"/>
        <end position="192"/>
    </location>
</feature>
<evidence type="ECO:0000256" key="4">
    <source>
        <dbReference type="ARBA" id="ARBA00022771"/>
    </source>
</evidence>
<gene>
    <name evidence="10" type="ORF">OSB1V03_LOCUS18728</name>
</gene>
<keyword evidence="5" id="KW-0862">Zinc</keyword>
<dbReference type="GO" id="GO:0008270">
    <property type="term" value="F:zinc ion binding"/>
    <property type="evidence" value="ECO:0007669"/>
    <property type="project" value="UniProtKB-KW"/>
</dbReference>
<evidence type="ECO:0000256" key="3">
    <source>
        <dbReference type="ARBA" id="ARBA00022737"/>
    </source>
</evidence>
<feature type="domain" description="C2H2-type" evidence="9">
    <location>
        <begin position="482"/>
        <end position="512"/>
    </location>
</feature>
<keyword evidence="11" id="KW-1185">Reference proteome</keyword>
<feature type="domain" description="C2H2-type" evidence="9">
    <location>
        <begin position="258"/>
        <end position="288"/>
    </location>
</feature>
<comment type="subcellular location">
    <subcellularLocation>
        <location evidence="1">Nucleus</location>
    </subcellularLocation>
</comment>
<evidence type="ECO:0000256" key="7">
    <source>
        <dbReference type="PROSITE-ProRule" id="PRU00042"/>
    </source>
</evidence>
<dbReference type="AlphaFoldDB" id="A0A7R9LH20"/>
<feature type="region of interest" description="Disordered" evidence="8">
    <location>
        <begin position="89"/>
        <end position="113"/>
    </location>
</feature>
<dbReference type="EMBL" id="CAJPIZ010025537">
    <property type="protein sequence ID" value="CAG2118778.1"/>
    <property type="molecule type" value="Genomic_DNA"/>
</dbReference>
<protein>
    <recommendedName>
        <fullName evidence="9">C2H2-type domain-containing protein</fullName>
    </recommendedName>
</protein>
<dbReference type="Pfam" id="PF00096">
    <property type="entry name" value="zf-C2H2"/>
    <property type="match status" value="5"/>
</dbReference>
<proteinExistence type="predicted"/>
<keyword evidence="4 7" id="KW-0863">Zinc-finger</keyword>
<organism evidence="10">
    <name type="scientific">Medioppia subpectinata</name>
    <dbReference type="NCBI Taxonomy" id="1979941"/>
    <lineage>
        <taxon>Eukaryota</taxon>
        <taxon>Metazoa</taxon>
        <taxon>Ecdysozoa</taxon>
        <taxon>Arthropoda</taxon>
        <taxon>Chelicerata</taxon>
        <taxon>Arachnida</taxon>
        <taxon>Acari</taxon>
        <taxon>Acariformes</taxon>
        <taxon>Sarcoptiformes</taxon>
        <taxon>Oribatida</taxon>
        <taxon>Brachypylina</taxon>
        <taxon>Oppioidea</taxon>
        <taxon>Oppiidae</taxon>
        <taxon>Medioppia</taxon>
    </lineage>
</organism>
<keyword evidence="6" id="KW-0539">Nucleus</keyword>
<dbReference type="SMART" id="SM00355">
    <property type="entry name" value="ZnF_C2H2"/>
    <property type="match status" value="11"/>
</dbReference>
<evidence type="ECO:0000256" key="8">
    <source>
        <dbReference type="SAM" id="MobiDB-lite"/>
    </source>
</evidence>
<evidence type="ECO:0000256" key="5">
    <source>
        <dbReference type="ARBA" id="ARBA00022833"/>
    </source>
</evidence>
<evidence type="ECO:0000259" key="9">
    <source>
        <dbReference type="PROSITE" id="PS50157"/>
    </source>
</evidence>
<dbReference type="GO" id="GO:0010468">
    <property type="term" value="P:regulation of gene expression"/>
    <property type="evidence" value="ECO:0007669"/>
    <property type="project" value="TreeGrafter"/>
</dbReference>
<keyword evidence="2" id="KW-0479">Metal-binding</keyword>
<dbReference type="Gene3D" id="3.30.160.60">
    <property type="entry name" value="Classic Zinc Finger"/>
    <property type="match status" value="9"/>
</dbReference>
<feature type="domain" description="C2H2-type" evidence="9">
    <location>
        <begin position="424"/>
        <end position="448"/>
    </location>
</feature>
<dbReference type="InterPro" id="IPR036236">
    <property type="entry name" value="Znf_C2H2_sf"/>
</dbReference>
<feature type="domain" description="C2H2-type" evidence="9">
    <location>
        <begin position="193"/>
        <end position="222"/>
    </location>
</feature>
<dbReference type="PROSITE" id="PS00028">
    <property type="entry name" value="ZINC_FINGER_C2H2_1"/>
    <property type="match status" value="10"/>
</dbReference>
<dbReference type="EMBL" id="OC880112">
    <property type="protein sequence ID" value="CAD7641590.1"/>
    <property type="molecule type" value="Genomic_DNA"/>
</dbReference>
<feature type="domain" description="C2H2-type" evidence="9">
    <location>
        <begin position="452"/>
        <end position="481"/>
    </location>
</feature>
<reference evidence="10" key="1">
    <citation type="submission" date="2020-11" db="EMBL/GenBank/DDBJ databases">
        <authorList>
            <person name="Tran Van P."/>
        </authorList>
    </citation>
    <scope>NUCLEOTIDE SEQUENCE</scope>
</reference>
<dbReference type="GO" id="GO:0005634">
    <property type="term" value="C:nucleus"/>
    <property type="evidence" value="ECO:0007669"/>
    <property type="project" value="UniProtKB-SubCell"/>
</dbReference>
<dbReference type="PROSITE" id="PS50157">
    <property type="entry name" value="ZINC_FINGER_C2H2_2"/>
    <property type="match status" value="10"/>
</dbReference>
<dbReference type="InterPro" id="IPR013087">
    <property type="entry name" value="Znf_C2H2_type"/>
</dbReference>
<feature type="domain" description="C2H2-type" evidence="9">
    <location>
        <begin position="389"/>
        <end position="419"/>
    </location>
</feature>
<dbReference type="SUPFAM" id="SSF57667">
    <property type="entry name" value="beta-beta-alpha zinc fingers"/>
    <property type="match status" value="7"/>
</dbReference>
<feature type="non-terminal residue" evidence="10">
    <location>
        <position position="1"/>
    </location>
</feature>
<feature type="domain" description="C2H2-type" evidence="9">
    <location>
        <begin position="223"/>
        <end position="247"/>
    </location>
</feature>
<feature type="compositionally biased region" description="Acidic residues" evidence="8">
    <location>
        <begin position="89"/>
        <end position="98"/>
    </location>
</feature>
<dbReference type="Proteomes" id="UP000759131">
    <property type="component" value="Unassembled WGS sequence"/>
</dbReference>
<dbReference type="PANTHER" id="PTHR16515:SF49">
    <property type="entry name" value="GASTRULA ZINC FINGER PROTEIN XLCGF49.1-LIKE-RELATED"/>
    <property type="match status" value="1"/>
</dbReference>
<sequence length="519" mass="61005">NTCICDHNIGNESKFNDLEIIYNTIKAEECLHRQQMEEQLKAVTETPADITFASKHTIRPLIKREINVFSGSEDNYSANEEEYNQTLAEDMDTSGDEYEAPKKKRGRPKKNELMTNRTNGYKLAKKWTIKRRVKRTIMSDNDHKKSNIDGEFGSAADQLRPFRCDYDNCSKTFRLNGNLKKHQRNVHSGERPYRCSWPDCGAAYKVKDNLERHQLIHSSGGQYKCPFEGCGKSFGSDKDLRLHNRTHKKYTNKSPKNFACDWEGCDRRFGQRDDLMAHMSAAHTNEKPFQCPDCDKRFAIEKFLKCHRRYHQICDKKAIKSENELLNERSECVECGKWFKNKRYMNKHRRNVHSDDMPYKCCWPGCTFATKTQKYLDVHTNRHQNIKPFACPTVGCPMRYYTSYELNQHVVKVHTVTNPTDREFKCAVEGCRLSYATERDLKRHKRRHDRIYRCSWPECGQNYSAKVLLSEHMDRHLNVKSHKCLYVGCGKQFFSKNNFESHMKRVHNRGNAQRMPLFP</sequence>
<evidence type="ECO:0000313" key="10">
    <source>
        <dbReference type="EMBL" id="CAD7641590.1"/>
    </source>
</evidence>
<name>A0A7R9LH20_9ACAR</name>
<feature type="domain" description="C2H2-type" evidence="9">
    <location>
        <begin position="330"/>
        <end position="358"/>
    </location>
</feature>
<dbReference type="InterPro" id="IPR050331">
    <property type="entry name" value="Zinc_finger"/>
</dbReference>
<dbReference type="FunFam" id="3.30.160.60:FF:000072">
    <property type="entry name" value="zinc finger protein 143 isoform X1"/>
    <property type="match status" value="1"/>
</dbReference>
<evidence type="ECO:0000256" key="1">
    <source>
        <dbReference type="ARBA" id="ARBA00004123"/>
    </source>
</evidence>
<evidence type="ECO:0000313" key="11">
    <source>
        <dbReference type="Proteomes" id="UP000759131"/>
    </source>
</evidence>